<feature type="transmembrane region" description="Helical" evidence="5">
    <location>
        <begin position="179"/>
        <end position="200"/>
    </location>
</feature>
<protein>
    <recommendedName>
        <fullName evidence="8">NADH-quinone oxidoreductase subunit H</fullName>
    </recommendedName>
</protein>
<evidence type="ECO:0000313" key="6">
    <source>
        <dbReference type="EMBL" id="RLE46571.1"/>
    </source>
</evidence>
<name>A0A497EKT0_9CREN</name>
<evidence type="ECO:0008006" key="8">
    <source>
        <dbReference type="Google" id="ProtNLM"/>
    </source>
</evidence>
<dbReference type="Proteomes" id="UP000278475">
    <property type="component" value="Unassembled WGS sequence"/>
</dbReference>
<dbReference type="InterPro" id="IPR018086">
    <property type="entry name" value="NADH_UbQ_OxRdtase_su1_CS"/>
</dbReference>
<dbReference type="PANTHER" id="PTHR11432">
    <property type="entry name" value="NADH DEHYDROGENASE SUBUNIT 1"/>
    <property type="match status" value="1"/>
</dbReference>
<evidence type="ECO:0000256" key="1">
    <source>
        <dbReference type="ARBA" id="ARBA00004141"/>
    </source>
</evidence>
<comment type="caution">
    <text evidence="6">The sequence shown here is derived from an EMBL/GenBank/DDBJ whole genome shotgun (WGS) entry which is preliminary data.</text>
</comment>
<feature type="transmembrane region" description="Helical" evidence="5">
    <location>
        <begin position="148"/>
        <end position="167"/>
    </location>
</feature>
<dbReference type="GO" id="GO:0009060">
    <property type="term" value="P:aerobic respiration"/>
    <property type="evidence" value="ECO:0007669"/>
    <property type="project" value="TreeGrafter"/>
</dbReference>
<dbReference type="EMBL" id="QMQV01000176">
    <property type="protein sequence ID" value="RLE46571.1"/>
    <property type="molecule type" value="Genomic_DNA"/>
</dbReference>
<keyword evidence="4 5" id="KW-0472">Membrane</keyword>
<dbReference type="InterPro" id="IPR001694">
    <property type="entry name" value="NADH_UbQ_OxRdtase_su1/FPO"/>
</dbReference>
<sequence>MFLPVAGLSGIISFKGDLIVLIALLSIYTIIVYLAGEGSNNRFASIGATRAALQLIGYEIPLTLALLSAAIAAGSLSISGIVEAQLKRGLWFIFGPQIIGFAIFIIASQAEMERIPFDIPEAEQEIVAGWEVEYTGRRLALFRLSKDLELFLLSGIGAAVFLGGPAGPVVPGLEPALHTIYFLIKSIVILLIFTIVRAIFARLRIDQMISFSWKWLMPFAIILLILTEVTV</sequence>
<organism evidence="6 7">
    <name type="scientific">Thermoproteota archaeon</name>
    <dbReference type="NCBI Taxonomy" id="2056631"/>
    <lineage>
        <taxon>Archaea</taxon>
        <taxon>Thermoproteota</taxon>
    </lineage>
</organism>
<accession>A0A497EKT0</accession>
<feature type="transmembrane region" description="Helical" evidence="5">
    <location>
        <begin position="90"/>
        <end position="107"/>
    </location>
</feature>
<proteinExistence type="predicted"/>
<evidence type="ECO:0000313" key="7">
    <source>
        <dbReference type="Proteomes" id="UP000278475"/>
    </source>
</evidence>
<dbReference type="PANTHER" id="PTHR11432:SF3">
    <property type="entry name" value="NADH-UBIQUINONE OXIDOREDUCTASE CHAIN 1"/>
    <property type="match status" value="1"/>
</dbReference>
<evidence type="ECO:0000256" key="5">
    <source>
        <dbReference type="SAM" id="Phobius"/>
    </source>
</evidence>
<dbReference type="GO" id="GO:0003954">
    <property type="term" value="F:NADH dehydrogenase activity"/>
    <property type="evidence" value="ECO:0007669"/>
    <property type="project" value="TreeGrafter"/>
</dbReference>
<dbReference type="AlphaFoldDB" id="A0A497EKT0"/>
<feature type="transmembrane region" description="Helical" evidence="5">
    <location>
        <begin position="56"/>
        <end position="78"/>
    </location>
</feature>
<evidence type="ECO:0000256" key="4">
    <source>
        <dbReference type="ARBA" id="ARBA00023136"/>
    </source>
</evidence>
<comment type="subcellular location">
    <subcellularLocation>
        <location evidence="1">Membrane</location>
        <topology evidence="1">Multi-pass membrane protein</topology>
    </subcellularLocation>
</comment>
<keyword evidence="2 5" id="KW-0812">Transmembrane</keyword>
<dbReference type="GO" id="GO:0016020">
    <property type="term" value="C:membrane"/>
    <property type="evidence" value="ECO:0007669"/>
    <property type="project" value="UniProtKB-SubCell"/>
</dbReference>
<gene>
    <name evidence="6" type="ORF">DRJ31_09855</name>
</gene>
<keyword evidence="3 5" id="KW-1133">Transmembrane helix</keyword>
<dbReference type="PROSITE" id="PS00668">
    <property type="entry name" value="COMPLEX1_ND1_2"/>
    <property type="match status" value="1"/>
</dbReference>
<feature type="transmembrane region" description="Helical" evidence="5">
    <location>
        <begin position="212"/>
        <end position="230"/>
    </location>
</feature>
<dbReference type="Pfam" id="PF00146">
    <property type="entry name" value="NADHdh"/>
    <property type="match status" value="1"/>
</dbReference>
<feature type="transmembrane region" description="Helical" evidence="5">
    <location>
        <begin position="12"/>
        <end position="35"/>
    </location>
</feature>
<reference evidence="6 7" key="1">
    <citation type="submission" date="2018-06" db="EMBL/GenBank/DDBJ databases">
        <title>Extensive metabolic versatility and redundancy in microbially diverse, dynamic hydrothermal sediments.</title>
        <authorList>
            <person name="Dombrowski N."/>
            <person name="Teske A."/>
            <person name="Baker B.J."/>
        </authorList>
    </citation>
    <scope>NUCLEOTIDE SEQUENCE [LARGE SCALE GENOMIC DNA]</scope>
    <source>
        <strain evidence="6">B66_G16</strain>
    </source>
</reference>
<evidence type="ECO:0000256" key="2">
    <source>
        <dbReference type="ARBA" id="ARBA00022692"/>
    </source>
</evidence>
<evidence type="ECO:0000256" key="3">
    <source>
        <dbReference type="ARBA" id="ARBA00022989"/>
    </source>
</evidence>